<organism evidence="2 3">
    <name type="scientific">Isoalcanivorax beigongshangi</name>
    <dbReference type="NCBI Taxonomy" id="3238810"/>
    <lineage>
        <taxon>Bacteria</taxon>
        <taxon>Pseudomonadati</taxon>
        <taxon>Pseudomonadota</taxon>
        <taxon>Gammaproteobacteria</taxon>
        <taxon>Oceanospirillales</taxon>
        <taxon>Alcanivoracaceae</taxon>
        <taxon>Isoalcanivorax</taxon>
    </lineage>
</organism>
<proteinExistence type="predicted"/>
<evidence type="ECO:0000259" key="1">
    <source>
        <dbReference type="Pfam" id="PF09327"/>
    </source>
</evidence>
<dbReference type="Pfam" id="PF09327">
    <property type="entry name" value="Phage_Tail_Tip"/>
    <property type="match status" value="1"/>
</dbReference>
<dbReference type="Proteomes" id="UP001562065">
    <property type="component" value="Unassembled WGS sequence"/>
</dbReference>
<accession>A0ABV4AFF5</accession>
<reference evidence="2 3" key="1">
    <citation type="submission" date="2024-07" db="EMBL/GenBank/DDBJ databases">
        <authorList>
            <person name="Ren Q."/>
        </authorList>
    </citation>
    <scope>NUCLEOTIDE SEQUENCE [LARGE SCALE GENOMIC DNA]</scope>
    <source>
        <strain evidence="2 3">REN37</strain>
    </source>
</reference>
<dbReference type="RefSeq" id="WP_369454819.1">
    <property type="nucleotide sequence ID" value="NZ_JBGCUO010000001.1"/>
</dbReference>
<sequence length="78" mass="8482">MFIKSAVIGNASIGAAKLTDWLESDAKGPSGVPVLRLNFRTGEIQINSAQVGGWRMAMNNNGMRLYDENDTLRVSLGR</sequence>
<evidence type="ECO:0000313" key="3">
    <source>
        <dbReference type="Proteomes" id="UP001562065"/>
    </source>
</evidence>
<comment type="caution">
    <text evidence="2">The sequence shown here is derived from an EMBL/GenBank/DDBJ whole genome shotgun (WGS) entry which is preliminary data.</text>
</comment>
<evidence type="ECO:0000313" key="2">
    <source>
        <dbReference type="EMBL" id="MEY1661568.1"/>
    </source>
</evidence>
<keyword evidence="3" id="KW-1185">Reference proteome</keyword>
<gene>
    <name evidence="2" type="ORF">AB5I84_05320</name>
</gene>
<name>A0ABV4AFF5_9GAMM</name>
<dbReference type="InterPro" id="IPR015406">
    <property type="entry name" value="GpJ_CSF"/>
</dbReference>
<protein>
    <recommendedName>
        <fullName evidence="1">Tip attachment protein J central straight fiber domain-containing protein</fullName>
    </recommendedName>
</protein>
<dbReference type="EMBL" id="JBGCUO010000001">
    <property type="protein sequence ID" value="MEY1661568.1"/>
    <property type="molecule type" value="Genomic_DNA"/>
</dbReference>
<feature type="domain" description="Tip attachment protein J central straight fiber" evidence="1">
    <location>
        <begin position="1"/>
        <end position="61"/>
    </location>
</feature>